<accession>X1L2J3</accession>
<reference evidence="2" key="1">
    <citation type="journal article" date="2014" name="Front. Microbiol.">
        <title>High frequency of phylogenetically diverse reductive dehalogenase-homologous genes in deep subseafloor sedimentary metagenomes.</title>
        <authorList>
            <person name="Kawai M."/>
            <person name="Futagami T."/>
            <person name="Toyoda A."/>
            <person name="Takaki Y."/>
            <person name="Nishi S."/>
            <person name="Hori S."/>
            <person name="Arai W."/>
            <person name="Tsubouchi T."/>
            <person name="Morono Y."/>
            <person name="Uchiyama I."/>
            <person name="Ito T."/>
            <person name="Fujiyama A."/>
            <person name="Inagaki F."/>
            <person name="Takami H."/>
        </authorList>
    </citation>
    <scope>NUCLEOTIDE SEQUENCE</scope>
    <source>
        <strain evidence="2">Expedition CK06-06</strain>
    </source>
</reference>
<gene>
    <name evidence="2" type="ORF">S06H3_09073</name>
</gene>
<protein>
    <submittedName>
        <fullName evidence="2">Uncharacterized protein</fullName>
    </submittedName>
</protein>
<proteinExistence type="predicted"/>
<dbReference type="EMBL" id="BARV01003930">
    <property type="protein sequence ID" value="GAI13542.1"/>
    <property type="molecule type" value="Genomic_DNA"/>
</dbReference>
<feature type="compositionally biased region" description="Polar residues" evidence="1">
    <location>
        <begin position="23"/>
        <end position="35"/>
    </location>
</feature>
<dbReference type="AlphaFoldDB" id="X1L2J3"/>
<feature type="non-terminal residue" evidence="2">
    <location>
        <position position="1"/>
    </location>
</feature>
<comment type="caution">
    <text evidence="2">The sequence shown here is derived from an EMBL/GenBank/DDBJ whole genome shotgun (WGS) entry which is preliminary data.</text>
</comment>
<sequence>GIKNIKAGNCRSGKAINPGAEASGNSVKPATTAGSPGSSAILMTPFPNQVTSFILQFCWHRTGTDSGAVSLKHT</sequence>
<feature type="region of interest" description="Disordered" evidence="1">
    <location>
        <begin position="13"/>
        <end position="35"/>
    </location>
</feature>
<evidence type="ECO:0000256" key="1">
    <source>
        <dbReference type="SAM" id="MobiDB-lite"/>
    </source>
</evidence>
<organism evidence="2">
    <name type="scientific">marine sediment metagenome</name>
    <dbReference type="NCBI Taxonomy" id="412755"/>
    <lineage>
        <taxon>unclassified sequences</taxon>
        <taxon>metagenomes</taxon>
        <taxon>ecological metagenomes</taxon>
    </lineage>
</organism>
<evidence type="ECO:0000313" key="2">
    <source>
        <dbReference type="EMBL" id="GAI13542.1"/>
    </source>
</evidence>
<name>X1L2J3_9ZZZZ</name>